<dbReference type="EMBL" id="BGZK01001164">
    <property type="protein sequence ID" value="GBP73180.1"/>
    <property type="molecule type" value="Genomic_DNA"/>
</dbReference>
<dbReference type="AlphaFoldDB" id="A0A4C1YDR5"/>
<sequence length="95" mass="11056">MTDATADTFPMRARNVGVACRIGVVSALRPRVVRTRGHVDTQRLLLHDMGYATITIIFFVDSESRRAGTSREKFTRIYYRSPRRFIRTYDSRELE</sequence>
<comment type="caution">
    <text evidence="1">The sequence shown here is derived from an EMBL/GenBank/DDBJ whole genome shotgun (WGS) entry which is preliminary data.</text>
</comment>
<reference evidence="1 2" key="1">
    <citation type="journal article" date="2019" name="Commun. Biol.">
        <title>The bagworm genome reveals a unique fibroin gene that provides high tensile strength.</title>
        <authorList>
            <person name="Kono N."/>
            <person name="Nakamura H."/>
            <person name="Ohtoshi R."/>
            <person name="Tomita M."/>
            <person name="Numata K."/>
            <person name="Arakawa K."/>
        </authorList>
    </citation>
    <scope>NUCLEOTIDE SEQUENCE [LARGE SCALE GENOMIC DNA]</scope>
</reference>
<dbReference type="Proteomes" id="UP000299102">
    <property type="component" value="Unassembled WGS sequence"/>
</dbReference>
<name>A0A4C1YDR5_EUMVA</name>
<accession>A0A4C1YDR5</accession>
<keyword evidence="2" id="KW-1185">Reference proteome</keyword>
<evidence type="ECO:0000313" key="1">
    <source>
        <dbReference type="EMBL" id="GBP73180.1"/>
    </source>
</evidence>
<organism evidence="1 2">
    <name type="scientific">Eumeta variegata</name>
    <name type="common">Bagworm moth</name>
    <name type="synonym">Eumeta japonica</name>
    <dbReference type="NCBI Taxonomy" id="151549"/>
    <lineage>
        <taxon>Eukaryota</taxon>
        <taxon>Metazoa</taxon>
        <taxon>Ecdysozoa</taxon>
        <taxon>Arthropoda</taxon>
        <taxon>Hexapoda</taxon>
        <taxon>Insecta</taxon>
        <taxon>Pterygota</taxon>
        <taxon>Neoptera</taxon>
        <taxon>Endopterygota</taxon>
        <taxon>Lepidoptera</taxon>
        <taxon>Glossata</taxon>
        <taxon>Ditrysia</taxon>
        <taxon>Tineoidea</taxon>
        <taxon>Psychidae</taxon>
        <taxon>Oiketicinae</taxon>
        <taxon>Eumeta</taxon>
    </lineage>
</organism>
<gene>
    <name evidence="1" type="ORF">EVAR_59070_1</name>
</gene>
<protein>
    <submittedName>
        <fullName evidence="1">Uncharacterized protein</fullName>
    </submittedName>
</protein>
<evidence type="ECO:0000313" key="2">
    <source>
        <dbReference type="Proteomes" id="UP000299102"/>
    </source>
</evidence>
<proteinExistence type="predicted"/>